<dbReference type="Proteomes" id="UP000070501">
    <property type="component" value="Unassembled WGS sequence"/>
</dbReference>
<dbReference type="CDD" id="cd21789">
    <property type="entry name" value="Rad21_Rec8_M_SpRec8p-like"/>
    <property type="match status" value="1"/>
</dbReference>
<feature type="region of interest" description="Disordered" evidence="3">
    <location>
        <begin position="578"/>
        <end position="602"/>
    </location>
</feature>
<keyword evidence="6" id="KW-1185">Reference proteome</keyword>
<evidence type="ECO:0000256" key="1">
    <source>
        <dbReference type="ARBA" id="ARBA00004123"/>
    </source>
</evidence>
<proteinExistence type="predicted"/>
<dbReference type="Pfam" id="PF04825">
    <property type="entry name" value="Rad21_Rec8_N"/>
    <property type="match status" value="1"/>
</dbReference>
<dbReference type="GO" id="GO:0005634">
    <property type="term" value="C:nucleus"/>
    <property type="evidence" value="ECO:0007669"/>
    <property type="project" value="UniProtKB-SubCell"/>
</dbReference>
<evidence type="ECO:0000313" key="5">
    <source>
        <dbReference type="EMBL" id="KXJ94087.1"/>
    </source>
</evidence>
<feature type="region of interest" description="Disordered" evidence="3">
    <location>
        <begin position="178"/>
        <end position="199"/>
    </location>
</feature>
<feature type="compositionally biased region" description="Low complexity" evidence="3">
    <location>
        <begin position="521"/>
        <end position="535"/>
    </location>
</feature>
<dbReference type="InParanoid" id="A0A136JA92"/>
<dbReference type="AlphaFoldDB" id="A0A136JA92"/>
<evidence type="ECO:0000256" key="2">
    <source>
        <dbReference type="ARBA" id="ARBA00023242"/>
    </source>
</evidence>
<dbReference type="OrthoDB" id="5427633at2759"/>
<dbReference type="GO" id="GO:0007064">
    <property type="term" value="P:mitotic sister chromatid cohesion"/>
    <property type="evidence" value="ECO:0007669"/>
    <property type="project" value="TreeGrafter"/>
</dbReference>
<dbReference type="STRING" id="196109.A0A136JA92"/>
<evidence type="ECO:0000259" key="4">
    <source>
        <dbReference type="Pfam" id="PF04825"/>
    </source>
</evidence>
<organism evidence="5 6">
    <name type="scientific">Microdochium bolleyi</name>
    <dbReference type="NCBI Taxonomy" id="196109"/>
    <lineage>
        <taxon>Eukaryota</taxon>
        <taxon>Fungi</taxon>
        <taxon>Dikarya</taxon>
        <taxon>Ascomycota</taxon>
        <taxon>Pezizomycotina</taxon>
        <taxon>Sordariomycetes</taxon>
        <taxon>Xylariomycetidae</taxon>
        <taxon>Xylariales</taxon>
        <taxon>Microdochiaceae</taxon>
        <taxon>Microdochium</taxon>
    </lineage>
</organism>
<protein>
    <submittedName>
        <fullName evidence="5">Rec8 like protein-domain-containing protein</fullName>
    </submittedName>
</protein>
<dbReference type="EMBL" id="KQ964247">
    <property type="protein sequence ID" value="KXJ94087.1"/>
    <property type="molecule type" value="Genomic_DNA"/>
</dbReference>
<sequence length="690" mass="76375">MFYSHEILKNHEHGVATIWQVLRAGLAFPSPTLHILHHPQSHHAILPLMYSRLVATVGNRSNTRKVTKKAIQRVDVEKACGTIIEPGAPIALRLQGNLLYGVSRVYHQQCEYMLSDVQKVHSNMEFFFKRMGNHQLDTEQAKARDDQITIRNDPDFIPEFVLPGFNLEVSHMLSQLTTKTTSQMSPADSSYSSQNSGPGAFPIDLNLSQSLTPDPKVAQYPGLQGLSSAHKSHIMLGDEKMLDLPNVETDFGGIEDWGLNIDENGNIRDGDEPELPPMFHAEAGSPVRSAVKGSVEDDQHWDQDGFVFMDEEALPDALALPDHNQEHVQEPEGYTSSSPATAPVKRQRKAKTFMVEEQTQLRRPELRSWQDNYLENCGAKATRSVSTKQARENALHLTFGLGLSNIGQSTGMPGMIHPLAITYSGDSLYTTFTGYTIDPLQRKRRSTGEPSDASDEHGRRVRPRLDGLYGDIDTHDADGQHIFDDDAGRLESPFEVGRDAQAAMSDAPSSAMRLPWARGSSAVSGSSVRGHGSAHQSRHKLVSPSHGRGNLPDIERLSDDANVGWDDGAVGFGSYDGSFDGPFDMEQQQPGGTGRSQDASLRSTLDVEGRKFLDFMEAAIELHGERLDEEDHARSRKWMRFDDAFPAGQTAKPVAALAFYNVLCVTTKAQMLVRDTADPRRQRSDLWLGM</sequence>
<feature type="domain" description="Rad21/Rec8-like protein N-terminal" evidence="4">
    <location>
        <begin position="54"/>
        <end position="144"/>
    </location>
</feature>
<gene>
    <name evidence="5" type="ORF">Micbo1qcDRAFT_220670</name>
</gene>
<dbReference type="GO" id="GO:0030892">
    <property type="term" value="C:mitotic cohesin complex"/>
    <property type="evidence" value="ECO:0007669"/>
    <property type="project" value="TreeGrafter"/>
</dbReference>
<feature type="compositionally biased region" description="Polar residues" evidence="3">
    <location>
        <begin position="178"/>
        <end position="197"/>
    </location>
</feature>
<dbReference type="InterPro" id="IPR006910">
    <property type="entry name" value="Rad21_Rec8_N"/>
</dbReference>
<reference evidence="6" key="1">
    <citation type="submission" date="2016-02" db="EMBL/GenBank/DDBJ databases">
        <title>Draft genome sequence of Microdochium bolleyi, a fungal endophyte of beachgrass.</title>
        <authorList>
            <consortium name="DOE Joint Genome Institute"/>
            <person name="David A.S."/>
            <person name="May G."/>
            <person name="Haridas S."/>
            <person name="Lim J."/>
            <person name="Wang M."/>
            <person name="Labutti K."/>
            <person name="Lipzen A."/>
            <person name="Barry K."/>
            <person name="Grigoriev I.V."/>
        </authorList>
    </citation>
    <scope>NUCLEOTIDE SEQUENCE [LARGE SCALE GENOMIC DNA]</scope>
    <source>
        <strain evidence="6">J235TASD1</strain>
    </source>
</reference>
<dbReference type="PANTHER" id="PTHR12585">
    <property type="entry name" value="SCC1 / RAD21 FAMILY MEMBER"/>
    <property type="match status" value="1"/>
</dbReference>
<feature type="compositionally biased region" description="Polar residues" evidence="3">
    <location>
        <begin position="586"/>
        <end position="602"/>
    </location>
</feature>
<name>A0A136JA92_9PEZI</name>
<accession>A0A136JA92</accession>
<dbReference type="GO" id="GO:0003682">
    <property type="term" value="F:chromatin binding"/>
    <property type="evidence" value="ECO:0007669"/>
    <property type="project" value="TreeGrafter"/>
</dbReference>
<evidence type="ECO:0000256" key="3">
    <source>
        <dbReference type="SAM" id="MobiDB-lite"/>
    </source>
</evidence>
<dbReference type="PANTHER" id="PTHR12585:SF70">
    <property type="entry name" value="RAD21_REC8 N TERMINAL DOMAIN PROTEIN (AFU_ORTHOLOGUE AFUA_6G02900)"/>
    <property type="match status" value="1"/>
</dbReference>
<keyword evidence="2" id="KW-0539">Nucleus</keyword>
<feature type="region of interest" description="Disordered" evidence="3">
    <location>
        <begin position="325"/>
        <end position="348"/>
    </location>
</feature>
<dbReference type="InterPro" id="IPR039781">
    <property type="entry name" value="Rad21/Rec8-like"/>
</dbReference>
<feature type="region of interest" description="Disordered" evidence="3">
    <location>
        <begin position="440"/>
        <end position="467"/>
    </location>
</feature>
<feature type="region of interest" description="Disordered" evidence="3">
    <location>
        <begin position="521"/>
        <end position="559"/>
    </location>
</feature>
<comment type="subcellular location">
    <subcellularLocation>
        <location evidence="1">Nucleus</location>
    </subcellularLocation>
</comment>
<evidence type="ECO:0000313" key="6">
    <source>
        <dbReference type="Proteomes" id="UP000070501"/>
    </source>
</evidence>